<reference evidence="1" key="1">
    <citation type="submission" date="2022-03" db="EMBL/GenBank/DDBJ databases">
        <authorList>
            <person name="Martin H S."/>
        </authorList>
    </citation>
    <scope>NUCLEOTIDE SEQUENCE</scope>
</reference>
<name>A0ABN8IE90_9NEOP</name>
<feature type="non-terminal residue" evidence="1">
    <location>
        <position position="1"/>
    </location>
</feature>
<keyword evidence="2" id="KW-1185">Reference proteome</keyword>
<evidence type="ECO:0000313" key="2">
    <source>
        <dbReference type="Proteomes" id="UP000837857"/>
    </source>
</evidence>
<gene>
    <name evidence="1" type="ORF">IPOD504_LOCUS9161</name>
</gene>
<organism evidence="1 2">
    <name type="scientific">Iphiclides podalirius</name>
    <name type="common">scarce swallowtail</name>
    <dbReference type="NCBI Taxonomy" id="110791"/>
    <lineage>
        <taxon>Eukaryota</taxon>
        <taxon>Metazoa</taxon>
        <taxon>Ecdysozoa</taxon>
        <taxon>Arthropoda</taxon>
        <taxon>Hexapoda</taxon>
        <taxon>Insecta</taxon>
        <taxon>Pterygota</taxon>
        <taxon>Neoptera</taxon>
        <taxon>Endopterygota</taxon>
        <taxon>Lepidoptera</taxon>
        <taxon>Glossata</taxon>
        <taxon>Ditrysia</taxon>
        <taxon>Papilionoidea</taxon>
        <taxon>Papilionidae</taxon>
        <taxon>Papilioninae</taxon>
        <taxon>Iphiclides</taxon>
    </lineage>
</organism>
<sequence>MDSFELTFAGFGAKIQSLRTADMIREFQLQKHELARTQELQLLYQSAVSSGKMVPENREQERAASVGVSVCH</sequence>
<dbReference type="Proteomes" id="UP000837857">
    <property type="component" value="Chromosome 22"/>
</dbReference>
<dbReference type="EMBL" id="OW152834">
    <property type="protein sequence ID" value="CAH2055864.1"/>
    <property type="molecule type" value="Genomic_DNA"/>
</dbReference>
<proteinExistence type="predicted"/>
<evidence type="ECO:0000313" key="1">
    <source>
        <dbReference type="EMBL" id="CAH2055864.1"/>
    </source>
</evidence>
<accession>A0ABN8IE90</accession>
<protein>
    <submittedName>
        <fullName evidence="1">Uncharacterized protein</fullName>
    </submittedName>
</protein>